<keyword evidence="3" id="KW-1185">Reference proteome</keyword>
<name>A0A2H3BZP0_9AGAR</name>
<evidence type="ECO:0000313" key="2">
    <source>
        <dbReference type="EMBL" id="PBK69363.1"/>
    </source>
</evidence>
<accession>A0A2H3BZP0</accession>
<feature type="compositionally biased region" description="Basic and acidic residues" evidence="1">
    <location>
        <begin position="9"/>
        <end position="24"/>
    </location>
</feature>
<feature type="region of interest" description="Disordered" evidence="1">
    <location>
        <begin position="1"/>
        <end position="43"/>
    </location>
</feature>
<sequence length="182" mass="20834">MSCWQADGPNRRQTEAPRKADWSRDVWVTKVNPPQTPSPPCSPKIDAACWRSLTAQWREPQNELKGRDIDGMLEGEANEIFRLHLKNRTARHGASTSRKDLALLALPTMICWRKIRPQCARRGTAVAEYKRTRIRAKDGPRRQSVEEPRSKWILLNPNQTGPQVHRHIASTTLHPTCLRTSC</sequence>
<dbReference type="Proteomes" id="UP000218334">
    <property type="component" value="Unassembled WGS sequence"/>
</dbReference>
<reference evidence="3" key="1">
    <citation type="journal article" date="2017" name="Nat. Ecol. Evol.">
        <title>Genome expansion and lineage-specific genetic innovations in the forest pathogenic fungi Armillaria.</title>
        <authorList>
            <person name="Sipos G."/>
            <person name="Prasanna A.N."/>
            <person name="Walter M.C."/>
            <person name="O'Connor E."/>
            <person name="Balint B."/>
            <person name="Krizsan K."/>
            <person name="Kiss B."/>
            <person name="Hess J."/>
            <person name="Varga T."/>
            <person name="Slot J."/>
            <person name="Riley R."/>
            <person name="Boka B."/>
            <person name="Rigling D."/>
            <person name="Barry K."/>
            <person name="Lee J."/>
            <person name="Mihaltcheva S."/>
            <person name="LaButti K."/>
            <person name="Lipzen A."/>
            <person name="Waldron R."/>
            <person name="Moloney N.M."/>
            <person name="Sperisen C."/>
            <person name="Kredics L."/>
            <person name="Vagvoelgyi C."/>
            <person name="Patrignani A."/>
            <person name="Fitzpatrick D."/>
            <person name="Nagy I."/>
            <person name="Doyle S."/>
            <person name="Anderson J.B."/>
            <person name="Grigoriev I.V."/>
            <person name="Gueldener U."/>
            <person name="Muensterkoetter M."/>
            <person name="Nagy L.G."/>
        </authorList>
    </citation>
    <scope>NUCLEOTIDE SEQUENCE [LARGE SCALE GENOMIC DNA]</scope>
    <source>
        <strain evidence="3">28-4</strain>
    </source>
</reference>
<protein>
    <submittedName>
        <fullName evidence="2">Uncharacterized protein</fullName>
    </submittedName>
</protein>
<gene>
    <name evidence="2" type="ORF">ARMSODRAFT_956963</name>
</gene>
<evidence type="ECO:0000256" key="1">
    <source>
        <dbReference type="SAM" id="MobiDB-lite"/>
    </source>
</evidence>
<organism evidence="2 3">
    <name type="scientific">Armillaria solidipes</name>
    <dbReference type="NCBI Taxonomy" id="1076256"/>
    <lineage>
        <taxon>Eukaryota</taxon>
        <taxon>Fungi</taxon>
        <taxon>Dikarya</taxon>
        <taxon>Basidiomycota</taxon>
        <taxon>Agaricomycotina</taxon>
        <taxon>Agaricomycetes</taxon>
        <taxon>Agaricomycetidae</taxon>
        <taxon>Agaricales</taxon>
        <taxon>Marasmiineae</taxon>
        <taxon>Physalacriaceae</taxon>
        <taxon>Armillaria</taxon>
    </lineage>
</organism>
<dbReference type="AlphaFoldDB" id="A0A2H3BZP0"/>
<dbReference type="EMBL" id="KZ293429">
    <property type="protein sequence ID" value="PBK69363.1"/>
    <property type="molecule type" value="Genomic_DNA"/>
</dbReference>
<proteinExistence type="predicted"/>
<evidence type="ECO:0000313" key="3">
    <source>
        <dbReference type="Proteomes" id="UP000218334"/>
    </source>
</evidence>